<dbReference type="Proteomes" id="UP000559653">
    <property type="component" value="Unassembled WGS sequence"/>
</dbReference>
<sequence length="47" mass="5446">MPYNENYRVVFVSSLDGIIPFMKKRESTLSIADGKKIINSLKKKVTW</sequence>
<dbReference type="EMBL" id="JACEMZ010000069">
    <property type="protein sequence ID" value="MBA4453073.1"/>
    <property type="molecule type" value="Genomic_DNA"/>
</dbReference>
<organism evidence="1 2">
    <name type="scientific">Candidatus Nitrosomaritimum aestuariumsis</name>
    <dbReference type="NCBI Taxonomy" id="3342354"/>
    <lineage>
        <taxon>Archaea</taxon>
        <taxon>Nitrososphaerota</taxon>
        <taxon>Nitrososphaeria</taxon>
        <taxon>Nitrosopumilales</taxon>
        <taxon>Nitrosopumilaceae</taxon>
        <taxon>Candidatus Nitrosomaritimum</taxon>
    </lineage>
</organism>
<proteinExistence type="predicted"/>
<evidence type="ECO:0000313" key="2">
    <source>
        <dbReference type="Proteomes" id="UP000559653"/>
    </source>
</evidence>
<comment type="caution">
    <text evidence="1">The sequence shown here is derived from an EMBL/GenBank/DDBJ whole genome shotgun (WGS) entry which is preliminary data.</text>
</comment>
<accession>A0AC60W041</accession>
<gene>
    <name evidence="1" type="ORF">H2B03_07930</name>
</gene>
<reference evidence="1 2" key="1">
    <citation type="journal article" date="2020" name="Appl. Environ. Microbiol.">
        <title>Genomic Characteristics of a Novel Species of Ammonia-Oxidizing Archaea from the Jiulong River Estuary.</title>
        <authorList>
            <person name="Zou D."/>
            <person name="Wan R."/>
            <person name="Han L."/>
            <person name="Xu M.N."/>
            <person name="Liu Y."/>
            <person name="Liu H."/>
            <person name="Kao S.J."/>
            <person name="Li M."/>
        </authorList>
    </citation>
    <scope>NUCLEOTIDE SEQUENCE [LARGE SCALE GENOMIC DNA]</scope>
    <source>
        <strain evidence="1">W1bin1</strain>
    </source>
</reference>
<protein>
    <submittedName>
        <fullName evidence="1">Uncharacterized protein</fullName>
    </submittedName>
</protein>
<name>A0AC60W041_9ARCH</name>
<evidence type="ECO:0000313" key="1">
    <source>
        <dbReference type="EMBL" id="MBA4453073.1"/>
    </source>
</evidence>